<name>A0A3Q2Y8Q2_HIPCM</name>
<dbReference type="Gene3D" id="3.40.640.10">
    <property type="entry name" value="Type I PLP-dependent aspartate aminotransferase-like (Major domain)"/>
    <property type="match status" value="1"/>
</dbReference>
<sequence length="391" mass="44011">EEIMIALKRDQKHLWHPLTQHKTASPPVGIVKAEGALFWDEEGQSYIDGIASWYTAMYGHCNPHIIDAVTAQMRELDFVMFSGFTHQPAVELSERLIELLPNKQAKIFFNDNGSTAVEAAIKMSLQYYHNKGEKRDTLIAFESGFHGDTFGAMSASGLSSYNGPFEDFLLKVERLPTPQEDTVDAVLKQLETIAQNNRCAAFVFEPLVQGAAGMKFHSAKGLNALVSKCRELDILCIADEIMTGFGKTGKNFASDHLEHKPDIMCLGKALTAGLFPLSITSCSQKVLMKKLPMLFFGGRNSHTFMHYDIDLANIFHFHFAGKKQCILFPQSETKHLYKIPHSLITREDIDFSDPDLSKWPALQHAKGYIAELEHGNVVYIPEGYWHHMKYL</sequence>
<dbReference type="GeneTree" id="ENSGT00940000176655"/>
<dbReference type="GO" id="GO:0005739">
    <property type="term" value="C:mitochondrion"/>
    <property type="evidence" value="ECO:0007669"/>
    <property type="project" value="TreeGrafter"/>
</dbReference>
<evidence type="ECO:0000256" key="1">
    <source>
        <dbReference type="ARBA" id="ARBA00022576"/>
    </source>
</evidence>
<dbReference type="Ensembl" id="ENSHCOT00000020802.1">
    <property type="protein sequence ID" value="ENSHCOP00000013468.1"/>
    <property type="gene ID" value="ENSHCOG00000016635.1"/>
</dbReference>
<dbReference type="SUPFAM" id="SSF51197">
    <property type="entry name" value="Clavaminate synthase-like"/>
    <property type="match status" value="1"/>
</dbReference>
<reference evidence="5" key="1">
    <citation type="submission" date="2025-08" db="UniProtKB">
        <authorList>
            <consortium name="Ensembl"/>
        </authorList>
    </citation>
    <scope>IDENTIFICATION</scope>
</reference>
<proteinExistence type="inferred from homology"/>
<dbReference type="CDD" id="cd00610">
    <property type="entry name" value="OAT_like"/>
    <property type="match status" value="1"/>
</dbReference>
<dbReference type="PANTHER" id="PTHR42684">
    <property type="entry name" value="ADENOSYLMETHIONINE-8-AMINO-7-OXONONANOATE AMINOTRANSFERASE"/>
    <property type="match status" value="1"/>
</dbReference>
<keyword evidence="1" id="KW-0032">Aminotransferase</keyword>
<evidence type="ECO:0000259" key="4">
    <source>
        <dbReference type="PROSITE" id="PS51184"/>
    </source>
</evidence>
<dbReference type="GO" id="GO:0004015">
    <property type="term" value="F:adenosylmethionine-8-amino-7-oxononanoate transaminase activity"/>
    <property type="evidence" value="ECO:0007669"/>
    <property type="project" value="TreeGrafter"/>
</dbReference>
<protein>
    <recommendedName>
        <fullName evidence="4">JmjC domain-containing protein</fullName>
    </recommendedName>
</protein>
<evidence type="ECO:0000313" key="6">
    <source>
        <dbReference type="Proteomes" id="UP000264820"/>
    </source>
</evidence>
<dbReference type="Proteomes" id="UP000264820">
    <property type="component" value="Unplaced"/>
</dbReference>
<dbReference type="Pfam" id="PF00202">
    <property type="entry name" value="Aminotran_3"/>
    <property type="match status" value="1"/>
</dbReference>
<keyword evidence="2" id="KW-0808">Transferase</keyword>
<dbReference type="Pfam" id="PF13621">
    <property type="entry name" value="Cupin_8"/>
    <property type="match status" value="1"/>
</dbReference>
<dbReference type="InterPro" id="IPR041667">
    <property type="entry name" value="Cupin_8"/>
</dbReference>
<dbReference type="InterPro" id="IPR015421">
    <property type="entry name" value="PyrdxlP-dep_Trfase_major"/>
</dbReference>
<dbReference type="InterPro" id="IPR003347">
    <property type="entry name" value="JmjC_dom"/>
</dbReference>
<comment type="similarity">
    <text evidence="3">Belongs to the class-III pyridoxal-phosphate-dependent aminotransferase family.</text>
</comment>
<evidence type="ECO:0000313" key="5">
    <source>
        <dbReference type="Ensembl" id="ENSHCOP00000013468.1"/>
    </source>
</evidence>
<accession>A0A3Q2Y8Q2</accession>
<feature type="domain" description="JmjC" evidence="4">
    <location>
        <begin position="266"/>
        <end position="391"/>
    </location>
</feature>
<dbReference type="GO" id="GO:0009102">
    <property type="term" value="P:biotin biosynthetic process"/>
    <property type="evidence" value="ECO:0007669"/>
    <property type="project" value="TreeGrafter"/>
</dbReference>
<dbReference type="GO" id="GO:0004141">
    <property type="term" value="F:dethiobiotin synthase activity"/>
    <property type="evidence" value="ECO:0007669"/>
    <property type="project" value="TreeGrafter"/>
</dbReference>
<organism evidence="5 6">
    <name type="scientific">Hippocampus comes</name>
    <name type="common">Tiger tail seahorse</name>
    <dbReference type="NCBI Taxonomy" id="109280"/>
    <lineage>
        <taxon>Eukaryota</taxon>
        <taxon>Metazoa</taxon>
        <taxon>Chordata</taxon>
        <taxon>Craniata</taxon>
        <taxon>Vertebrata</taxon>
        <taxon>Euteleostomi</taxon>
        <taxon>Actinopterygii</taxon>
        <taxon>Neopterygii</taxon>
        <taxon>Teleostei</taxon>
        <taxon>Neoteleostei</taxon>
        <taxon>Acanthomorphata</taxon>
        <taxon>Syngnathiaria</taxon>
        <taxon>Syngnathiformes</taxon>
        <taxon>Syngnathoidei</taxon>
        <taxon>Syngnathidae</taxon>
        <taxon>Hippocampus</taxon>
    </lineage>
</organism>
<keyword evidence="6" id="KW-1185">Reference proteome</keyword>
<keyword evidence="3" id="KW-0663">Pyridoxal phosphate</keyword>
<dbReference type="AlphaFoldDB" id="A0A3Q2Y8Q2"/>
<dbReference type="PROSITE" id="PS51184">
    <property type="entry name" value="JMJC"/>
    <property type="match status" value="1"/>
</dbReference>
<dbReference type="OMA" id="YTMPPYV"/>
<dbReference type="SUPFAM" id="SSF53383">
    <property type="entry name" value="PLP-dependent transferases"/>
    <property type="match status" value="1"/>
</dbReference>
<reference evidence="5" key="2">
    <citation type="submission" date="2025-09" db="UniProtKB">
        <authorList>
            <consortium name="Ensembl"/>
        </authorList>
    </citation>
    <scope>IDENTIFICATION</scope>
</reference>
<dbReference type="PANTHER" id="PTHR42684:SF3">
    <property type="entry name" value="ADENOSYLMETHIONINE-8-AMINO-7-OXONONANOATE AMINOTRANSFERASE"/>
    <property type="match status" value="1"/>
</dbReference>
<evidence type="ECO:0000256" key="2">
    <source>
        <dbReference type="ARBA" id="ARBA00022679"/>
    </source>
</evidence>
<dbReference type="GO" id="GO:0030170">
    <property type="term" value="F:pyridoxal phosphate binding"/>
    <property type="evidence" value="ECO:0007669"/>
    <property type="project" value="InterPro"/>
</dbReference>
<dbReference type="STRING" id="109280.ENSHCOP00000013468"/>
<dbReference type="InterPro" id="IPR015424">
    <property type="entry name" value="PyrdxlP-dep_Trfase"/>
</dbReference>
<evidence type="ECO:0000256" key="3">
    <source>
        <dbReference type="RuleBase" id="RU003560"/>
    </source>
</evidence>
<dbReference type="InterPro" id="IPR005814">
    <property type="entry name" value="Aminotrans_3"/>
</dbReference>